<dbReference type="GO" id="GO:0005737">
    <property type="term" value="C:cytoplasm"/>
    <property type="evidence" value="ECO:0007669"/>
    <property type="project" value="UniProtKB-SubCell"/>
</dbReference>
<comment type="function">
    <text evidence="3">Required for maturation of urease via the functional incorporation of the urease nickel metallocenter.</text>
</comment>
<dbReference type="eggNOG" id="COG0830">
    <property type="taxonomic scope" value="Bacteria"/>
</dbReference>
<dbReference type="RefSeq" id="WP_007617369.1">
    <property type="nucleotide sequence ID" value="NZ_BAEO01000012.1"/>
</dbReference>
<sequence length="246" mass="27606">MEAKVTATVIPIHMTENRLSQNPLRLNRLLQLCSANLPVGGFSFSQGLEYAVEMGWVNNAKSTQEWISFNLNQSIAYTDLALLNRLQKSLVEDDFGSFHKWNQHALACRESNELYLADVAMGKALMRLLKDIQGIDSQHYVELIKEREISFVSAFALSAYLFGLDLNAAQSGFCWAYIDNQVAAATKLVPLGQTQGQNLLFELSEQVEQAIELANQLDDENIGASLPRLAMASAWHETQYTRLFRS</sequence>
<dbReference type="InterPro" id="IPR002639">
    <property type="entry name" value="UreF"/>
</dbReference>
<evidence type="ECO:0000256" key="1">
    <source>
        <dbReference type="ARBA" id="ARBA00022988"/>
    </source>
</evidence>
<comment type="caution">
    <text evidence="4">The sequence shown here is derived from an EMBL/GenBank/DDBJ whole genome shotgun (WGS) entry which is preliminary data.</text>
</comment>
<dbReference type="Gene3D" id="1.10.4190.10">
    <property type="entry name" value="Urease accessory protein UreF"/>
    <property type="match status" value="1"/>
</dbReference>
<evidence type="ECO:0000313" key="4">
    <source>
        <dbReference type="EMBL" id="GAC18000.1"/>
    </source>
</evidence>
<dbReference type="PANTHER" id="PTHR33620">
    <property type="entry name" value="UREASE ACCESSORY PROTEIN F"/>
    <property type="match status" value="1"/>
</dbReference>
<name>K6Z3I7_9ALTE</name>
<proteinExistence type="inferred from homology"/>
<keyword evidence="5" id="KW-1185">Reference proteome</keyword>
<evidence type="ECO:0000313" key="5">
    <source>
        <dbReference type="Proteomes" id="UP000006327"/>
    </source>
</evidence>
<reference evidence="4 5" key="1">
    <citation type="journal article" date="2017" name="Antonie Van Leeuwenhoek">
        <title>Rhizobium rhizosphaerae sp. nov., a novel species isolated from rice rhizosphere.</title>
        <authorList>
            <person name="Zhao J.J."/>
            <person name="Zhang J."/>
            <person name="Zhang R.J."/>
            <person name="Zhang C.W."/>
            <person name="Yin H.Q."/>
            <person name="Zhang X.X."/>
        </authorList>
    </citation>
    <scope>NUCLEOTIDE SEQUENCE [LARGE SCALE GENOMIC DNA]</scope>
    <source>
        <strain evidence="4 5">BSs20135</strain>
    </source>
</reference>
<comment type="similarity">
    <text evidence="3">Belongs to the UreF family.</text>
</comment>
<organism evidence="4 5">
    <name type="scientific">Paraglaciecola arctica BSs20135</name>
    <dbReference type="NCBI Taxonomy" id="493475"/>
    <lineage>
        <taxon>Bacteria</taxon>
        <taxon>Pseudomonadati</taxon>
        <taxon>Pseudomonadota</taxon>
        <taxon>Gammaproteobacteria</taxon>
        <taxon>Alteromonadales</taxon>
        <taxon>Alteromonadaceae</taxon>
        <taxon>Paraglaciecola</taxon>
    </lineage>
</organism>
<keyword evidence="3" id="KW-0963">Cytoplasm</keyword>
<dbReference type="PIRSF" id="PIRSF009467">
    <property type="entry name" value="Ureas_acces_UreF"/>
    <property type="match status" value="1"/>
</dbReference>
<dbReference type="AlphaFoldDB" id="K6Z3I7"/>
<dbReference type="Proteomes" id="UP000006327">
    <property type="component" value="Unassembled WGS sequence"/>
</dbReference>
<comment type="subunit">
    <text evidence="3">UreD, UreF and UreG form a complex that acts as a GTP-hydrolysis-dependent molecular chaperone, activating the urease apoprotein by helping to assemble the nickel containing metallocenter of UreC. The UreE protein probably delivers the nickel.</text>
</comment>
<keyword evidence="1 3" id="KW-0996">Nickel insertion</keyword>
<dbReference type="PANTHER" id="PTHR33620:SF1">
    <property type="entry name" value="UREASE ACCESSORY PROTEIN F"/>
    <property type="match status" value="1"/>
</dbReference>
<dbReference type="OrthoDB" id="9798772at2"/>
<dbReference type="EMBL" id="BAEO01000012">
    <property type="protein sequence ID" value="GAC18000.1"/>
    <property type="molecule type" value="Genomic_DNA"/>
</dbReference>
<dbReference type="InterPro" id="IPR038277">
    <property type="entry name" value="UreF_sf"/>
</dbReference>
<dbReference type="STRING" id="493475.GARC_1019"/>
<keyword evidence="2 3" id="KW-0143">Chaperone</keyword>
<dbReference type="GO" id="GO:0016151">
    <property type="term" value="F:nickel cation binding"/>
    <property type="evidence" value="ECO:0007669"/>
    <property type="project" value="UniProtKB-UniRule"/>
</dbReference>
<evidence type="ECO:0000256" key="3">
    <source>
        <dbReference type="HAMAP-Rule" id="MF_01385"/>
    </source>
</evidence>
<gene>
    <name evidence="3 4" type="primary">ureF</name>
    <name evidence="4" type="ORF">GARC_1019</name>
</gene>
<comment type="subcellular location">
    <subcellularLocation>
        <location evidence="3">Cytoplasm</location>
    </subcellularLocation>
</comment>
<dbReference type="HAMAP" id="MF_01385">
    <property type="entry name" value="UreF"/>
    <property type="match status" value="1"/>
</dbReference>
<dbReference type="Pfam" id="PF01730">
    <property type="entry name" value="UreF"/>
    <property type="match status" value="1"/>
</dbReference>
<protein>
    <recommendedName>
        <fullName evidence="3">Urease accessory protein UreF</fullName>
    </recommendedName>
</protein>
<evidence type="ECO:0000256" key="2">
    <source>
        <dbReference type="ARBA" id="ARBA00023186"/>
    </source>
</evidence>
<accession>K6Z3I7</accession>